<feature type="compositionally biased region" description="Basic and acidic residues" evidence="1">
    <location>
        <begin position="85"/>
        <end position="94"/>
    </location>
</feature>
<gene>
    <name evidence="2" type="ORF">HJG63_011354</name>
</gene>
<sequence>MWQLQHLKNPDNGHYKDREVGWLLVFALEALKKESIRLKPIKHQLRTCHEDPNPLRSCLRRCSPPVGKWYPVLKIRLRMELEGDRAAEEHERTARQSSEASSEPCQGKSGTQDLRWRRSGR</sequence>
<accession>A0A7J8H1S9</accession>
<evidence type="ECO:0000256" key="1">
    <source>
        <dbReference type="SAM" id="MobiDB-lite"/>
    </source>
</evidence>
<evidence type="ECO:0000313" key="2">
    <source>
        <dbReference type="EMBL" id="KAF6466021.1"/>
    </source>
</evidence>
<feature type="region of interest" description="Disordered" evidence="1">
    <location>
        <begin position="85"/>
        <end position="121"/>
    </location>
</feature>
<dbReference type="EMBL" id="JACASE010000005">
    <property type="protein sequence ID" value="KAF6466021.1"/>
    <property type="molecule type" value="Genomic_DNA"/>
</dbReference>
<reference evidence="2 3" key="1">
    <citation type="journal article" date="2020" name="Nature">
        <title>Six reference-quality genomes reveal evolution of bat adaptations.</title>
        <authorList>
            <person name="Jebb D."/>
            <person name="Huang Z."/>
            <person name="Pippel M."/>
            <person name="Hughes G.M."/>
            <person name="Lavrichenko K."/>
            <person name="Devanna P."/>
            <person name="Winkler S."/>
            <person name="Jermiin L.S."/>
            <person name="Skirmuntt E.C."/>
            <person name="Katzourakis A."/>
            <person name="Burkitt-Gray L."/>
            <person name="Ray D.A."/>
            <person name="Sullivan K.A.M."/>
            <person name="Roscito J.G."/>
            <person name="Kirilenko B.M."/>
            <person name="Davalos L.M."/>
            <person name="Corthals A.P."/>
            <person name="Power M.L."/>
            <person name="Jones G."/>
            <person name="Ransome R.D."/>
            <person name="Dechmann D.K.N."/>
            <person name="Locatelli A.G."/>
            <person name="Puechmaille S.J."/>
            <person name="Fedrigo O."/>
            <person name="Jarvis E.D."/>
            <person name="Hiller M."/>
            <person name="Vernes S.C."/>
            <person name="Myers E.W."/>
            <person name="Teeling E.C."/>
        </authorList>
    </citation>
    <scope>NUCLEOTIDE SEQUENCE [LARGE SCALE GENOMIC DNA]</scope>
    <source>
        <strain evidence="2">MRouAeg1</strain>
        <tissue evidence="2">Muscle</tissue>
    </source>
</reference>
<dbReference type="AlphaFoldDB" id="A0A7J8H1S9"/>
<feature type="compositionally biased region" description="Polar residues" evidence="1">
    <location>
        <begin position="95"/>
        <end position="112"/>
    </location>
</feature>
<proteinExistence type="predicted"/>
<name>A0A7J8H1S9_ROUAE</name>
<keyword evidence="3" id="KW-1185">Reference proteome</keyword>
<organism evidence="2 3">
    <name type="scientific">Rousettus aegyptiacus</name>
    <name type="common">Egyptian fruit bat</name>
    <name type="synonym">Pteropus aegyptiacus</name>
    <dbReference type="NCBI Taxonomy" id="9407"/>
    <lineage>
        <taxon>Eukaryota</taxon>
        <taxon>Metazoa</taxon>
        <taxon>Chordata</taxon>
        <taxon>Craniata</taxon>
        <taxon>Vertebrata</taxon>
        <taxon>Euteleostomi</taxon>
        <taxon>Mammalia</taxon>
        <taxon>Eutheria</taxon>
        <taxon>Laurasiatheria</taxon>
        <taxon>Chiroptera</taxon>
        <taxon>Yinpterochiroptera</taxon>
        <taxon>Pteropodoidea</taxon>
        <taxon>Pteropodidae</taxon>
        <taxon>Rousettinae</taxon>
        <taxon>Rousettus</taxon>
    </lineage>
</organism>
<dbReference type="Proteomes" id="UP000593571">
    <property type="component" value="Unassembled WGS sequence"/>
</dbReference>
<comment type="caution">
    <text evidence="2">The sequence shown here is derived from an EMBL/GenBank/DDBJ whole genome shotgun (WGS) entry which is preliminary data.</text>
</comment>
<protein>
    <submittedName>
        <fullName evidence="2">Uncharacterized protein</fullName>
    </submittedName>
</protein>
<evidence type="ECO:0000313" key="3">
    <source>
        <dbReference type="Proteomes" id="UP000593571"/>
    </source>
</evidence>